<evidence type="ECO:0000313" key="2">
    <source>
        <dbReference type="Proteomes" id="UP000829196"/>
    </source>
</evidence>
<dbReference type="EMBL" id="JAGYWB010000015">
    <property type="protein sequence ID" value="KAI0498267.1"/>
    <property type="molecule type" value="Genomic_DNA"/>
</dbReference>
<sequence length="104" mass="11803">MKRSNQLAICGTCPPPPRASRGVYFREQQALISISYRDSPALAIRLLRSTPTSPALLERASSSLRKARSPARLLRSTDPERKDCKIRVTFDLFYRIATCPPFFF</sequence>
<dbReference type="Proteomes" id="UP000829196">
    <property type="component" value="Unassembled WGS sequence"/>
</dbReference>
<name>A0A8T3AQ38_DENNO</name>
<protein>
    <submittedName>
        <fullName evidence="1">Uncharacterized protein</fullName>
    </submittedName>
</protein>
<reference evidence="1" key="1">
    <citation type="journal article" date="2022" name="Front. Genet.">
        <title>Chromosome-Scale Assembly of the Dendrobium nobile Genome Provides Insights Into the Molecular Mechanism of the Biosynthesis of the Medicinal Active Ingredient of Dendrobium.</title>
        <authorList>
            <person name="Xu Q."/>
            <person name="Niu S.-C."/>
            <person name="Li K.-L."/>
            <person name="Zheng P.-J."/>
            <person name="Zhang X.-J."/>
            <person name="Jia Y."/>
            <person name="Liu Y."/>
            <person name="Niu Y.-X."/>
            <person name="Yu L.-H."/>
            <person name="Chen D.-F."/>
            <person name="Zhang G.-Q."/>
        </authorList>
    </citation>
    <scope>NUCLEOTIDE SEQUENCE</scope>
    <source>
        <tissue evidence="1">Leaf</tissue>
    </source>
</reference>
<dbReference type="AlphaFoldDB" id="A0A8T3AQ38"/>
<accession>A0A8T3AQ38</accession>
<evidence type="ECO:0000313" key="1">
    <source>
        <dbReference type="EMBL" id="KAI0498267.1"/>
    </source>
</evidence>
<keyword evidence="2" id="KW-1185">Reference proteome</keyword>
<organism evidence="1 2">
    <name type="scientific">Dendrobium nobile</name>
    <name type="common">Orchid</name>
    <dbReference type="NCBI Taxonomy" id="94219"/>
    <lineage>
        <taxon>Eukaryota</taxon>
        <taxon>Viridiplantae</taxon>
        <taxon>Streptophyta</taxon>
        <taxon>Embryophyta</taxon>
        <taxon>Tracheophyta</taxon>
        <taxon>Spermatophyta</taxon>
        <taxon>Magnoliopsida</taxon>
        <taxon>Liliopsida</taxon>
        <taxon>Asparagales</taxon>
        <taxon>Orchidaceae</taxon>
        <taxon>Epidendroideae</taxon>
        <taxon>Malaxideae</taxon>
        <taxon>Dendrobiinae</taxon>
        <taxon>Dendrobium</taxon>
    </lineage>
</organism>
<comment type="caution">
    <text evidence="1">The sequence shown here is derived from an EMBL/GenBank/DDBJ whole genome shotgun (WGS) entry which is preliminary data.</text>
</comment>
<dbReference type="OrthoDB" id="10582475at2759"/>
<proteinExistence type="predicted"/>
<gene>
    <name evidence="1" type="ORF">KFK09_021508</name>
</gene>